<comment type="caution">
    <text evidence="11">The sequence shown here is derived from an EMBL/GenBank/DDBJ whole genome shotgun (WGS) entry which is preliminary data.</text>
</comment>
<comment type="domain">
    <text evidence="9">The N-terminus interacts with KaiC, while the C-terminal histidine kinase domain autophosphorylates and is probably responsible for self-oligomerization. The N-terminal domain stimulates the C-terminus to autophosphorylate.</text>
</comment>
<evidence type="ECO:0000256" key="7">
    <source>
        <dbReference type="ARBA" id="ARBA00023012"/>
    </source>
</evidence>
<dbReference type="SUPFAM" id="SSF55874">
    <property type="entry name" value="ATPase domain of HSP90 chaperone/DNA topoisomerase II/histidine kinase"/>
    <property type="match status" value="1"/>
</dbReference>
<dbReference type="CDD" id="cd00075">
    <property type="entry name" value="HATPase"/>
    <property type="match status" value="1"/>
</dbReference>
<dbReference type="InterPro" id="IPR023527">
    <property type="entry name" value="Kinase_SasA"/>
</dbReference>
<dbReference type="GO" id="GO:0007623">
    <property type="term" value="P:circadian rhythm"/>
    <property type="evidence" value="ECO:0007669"/>
    <property type="project" value="UniProtKB-UniRule"/>
</dbReference>
<dbReference type="Proteomes" id="UP000757435">
    <property type="component" value="Unassembled WGS sequence"/>
</dbReference>
<dbReference type="InterPro" id="IPR036249">
    <property type="entry name" value="Thioredoxin-like_sf"/>
</dbReference>
<evidence type="ECO:0000256" key="4">
    <source>
        <dbReference type="ARBA" id="ARBA00022741"/>
    </source>
</evidence>
<protein>
    <recommendedName>
        <fullName evidence="9">Adaptive-response sensory-kinase SasA</fullName>
        <ecNumber evidence="9">2.7.13.3</ecNumber>
    </recommendedName>
    <alternativeName>
        <fullName evidence="9">Sensor histidine kinase SasA</fullName>
    </alternativeName>
</protein>
<dbReference type="PRINTS" id="PR00344">
    <property type="entry name" value="BCTRLSENSOR"/>
</dbReference>
<evidence type="ECO:0000313" key="12">
    <source>
        <dbReference type="Proteomes" id="UP000757435"/>
    </source>
</evidence>
<comment type="function">
    <text evidence="9">Member of the two-component regulatory system SasA/RpaA involved in genome-wide circadian gene expression. One of several clock output pathways. Participates in the Kai clock protein complex, the main circadian regulator in cyanobacteria, via its interaction with KaiC. KaiC enhances the autophosphorylation activity of SasA, which then transfers its phosphate group to RpaA to activate it. In addition to its output function, recruits fold-shifted KaiB (KaiB(fs)) to KaiC to cooperatively form the KaiB(6):KaiC(6) complex (independent of SasA kinase activity). Required for robustness of the circadian rhythm of gene expression and is involved in clock output, also required for adaptation to light/dark cycles.</text>
</comment>
<keyword evidence="4 9" id="KW-0547">Nucleotide-binding</keyword>
<feature type="domain" description="Histidine kinase" evidence="10">
    <location>
        <begin position="165"/>
        <end position="391"/>
    </location>
</feature>
<proteinExistence type="inferred from homology"/>
<dbReference type="SMART" id="SM00387">
    <property type="entry name" value="HATPase_c"/>
    <property type="match status" value="1"/>
</dbReference>
<dbReference type="SUPFAM" id="SSF47384">
    <property type="entry name" value="Homodimeric domain of signal transducing histidine kinase"/>
    <property type="match status" value="1"/>
</dbReference>
<dbReference type="GO" id="GO:0005524">
    <property type="term" value="F:ATP binding"/>
    <property type="evidence" value="ECO:0007669"/>
    <property type="project" value="UniProtKB-KW"/>
</dbReference>
<dbReference type="CDD" id="cd00082">
    <property type="entry name" value="HisKA"/>
    <property type="match status" value="1"/>
</dbReference>
<reference evidence="11" key="2">
    <citation type="journal article" date="2022" name="Microbiol. Resour. Announc.">
        <title>Metagenome Sequencing to Explore Phylogenomics of Terrestrial Cyanobacteria.</title>
        <authorList>
            <person name="Ward R.D."/>
            <person name="Stajich J.E."/>
            <person name="Johansen J.R."/>
            <person name="Huntemann M."/>
            <person name="Clum A."/>
            <person name="Foster B."/>
            <person name="Foster B."/>
            <person name="Roux S."/>
            <person name="Palaniappan K."/>
            <person name="Varghese N."/>
            <person name="Mukherjee S."/>
            <person name="Reddy T.B.K."/>
            <person name="Daum C."/>
            <person name="Copeland A."/>
            <person name="Chen I.A."/>
            <person name="Ivanova N.N."/>
            <person name="Kyrpides N.C."/>
            <person name="Shapiro N."/>
            <person name="Eloe-Fadrosh E.A."/>
            <person name="Pietrasiak N."/>
        </authorList>
    </citation>
    <scope>NUCLEOTIDE SEQUENCE</scope>
    <source>
        <strain evidence="11">UHER 2000/2452</strain>
    </source>
</reference>
<evidence type="ECO:0000259" key="10">
    <source>
        <dbReference type="PROSITE" id="PS50109"/>
    </source>
</evidence>
<gene>
    <name evidence="9" type="primary">sasA</name>
    <name evidence="11" type="ORF">KME15_15275</name>
</gene>
<dbReference type="Pfam" id="PF00512">
    <property type="entry name" value="HisKA"/>
    <property type="match status" value="1"/>
</dbReference>
<evidence type="ECO:0000256" key="3">
    <source>
        <dbReference type="ARBA" id="ARBA00022679"/>
    </source>
</evidence>
<name>A0A951UN19_9CYAN</name>
<keyword evidence="8 9" id="KW-0090">Biological rhythms</keyword>
<dbReference type="Gene3D" id="3.30.565.10">
    <property type="entry name" value="Histidine kinase-like ATPase, C-terminal domain"/>
    <property type="match status" value="1"/>
</dbReference>
<dbReference type="Gene3D" id="3.40.30.10">
    <property type="entry name" value="Glutaredoxin"/>
    <property type="match status" value="1"/>
</dbReference>
<sequence>MEASQDQILATEAPLQLVLFVDKRPSSNERIRQIRNCLKELSPEYGHTLQIVDVTEQPHLAEQFRLVATPSLIKVHPVPRQTLAGSNLVAQLENWLPRWQRSVEEYLSKADRDPEAAKLASANEQIQSVTRTAELIQLSDEIFRLQKEKEAMLAQLQFKDNLMAMLAHDLRNPLTAVSMALETLEMGNATTDEEVRSRLNPKLIAQLLRHARTQTKAIDRMITDILQAAKERSAEIRIHPQELDLVSLCAEIVDRLQDQFQVKSQQICTDLPSDLPKVYADPERVQQVIINLLDNAIKYTPENGVIQVATLHRTTQKVQVSISDNGPGIPLENQQRIFEDRFRLKRDEAKDGYGIGLALCRRVVQAHYGQIWVDSQPNQGSNFHFTLPVFRNSLLT</sequence>
<dbReference type="InterPro" id="IPR036890">
    <property type="entry name" value="HATPase_C_sf"/>
</dbReference>
<evidence type="ECO:0000256" key="1">
    <source>
        <dbReference type="ARBA" id="ARBA00000085"/>
    </source>
</evidence>
<dbReference type="Pfam" id="PF02518">
    <property type="entry name" value="HATPase_c"/>
    <property type="match status" value="1"/>
</dbReference>
<dbReference type="PROSITE" id="PS50109">
    <property type="entry name" value="HIS_KIN"/>
    <property type="match status" value="1"/>
</dbReference>
<evidence type="ECO:0000256" key="5">
    <source>
        <dbReference type="ARBA" id="ARBA00022777"/>
    </source>
</evidence>
<reference evidence="11" key="1">
    <citation type="submission" date="2021-05" db="EMBL/GenBank/DDBJ databases">
        <authorList>
            <person name="Pietrasiak N."/>
            <person name="Ward R."/>
            <person name="Stajich J.E."/>
            <person name="Kurbessoian T."/>
        </authorList>
    </citation>
    <scope>NUCLEOTIDE SEQUENCE</scope>
    <source>
        <strain evidence="11">UHER 2000/2452</strain>
    </source>
</reference>
<keyword evidence="3 9" id="KW-0808">Transferase</keyword>
<dbReference type="InterPro" id="IPR003594">
    <property type="entry name" value="HATPase_dom"/>
</dbReference>
<dbReference type="EMBL" id="JAHHHD010000017">
    <property type="protein sequence ID" value="MBW4660035.1"/>
    <property type="molecule type" value="Genomic_DNA"/>
</dbReference>
<dbReference type="Pfam" id="PF07689">
    <property type="entry name" value="KaiB"/>
    <property type="match status" value="1"/>
</dbReference>
<keyword evidence="5 9" id="KW-0418">Kinase</keyword>
<comment type="catalytic activity">
    <reaction evidence="1 9">
        <text>ATP + protein L-histidine = ADP + protein N-phospho-L-histidine.</text>
        <dbReference type="EC" id="2.7.13.3"/>
    </reaction>
</comment>
<organism evidence="11 12">
    <name type="scientific">Drouetiella hepatica Uher 2000/2452</name>
    <dbReference type="NCBI Taxonomy" id="904376"/>
    <lineage>
        <taxon>Bacteria</taxon>
        <taxon>Bacillati</taxon>
        <taxon>Cyanobacteriota</taxon>
        <taxon>Cyanophyceae</taxon>
        <taxon>Oculatellales</taxon>
        <taxon>Oculatellaceae</taxon>
        <taxon>Drouetiella</taxon>
    </lineage>
</organism>
<evidence type="ECO:0000256" key="9">
    <source>
        <dbReference type="HAMAP-Rule" id="MF_01837"/>
    </source>
</evidence>
<dbReference type="InterPro" id="IPR005467">
    <property type="entry name" value="His_kinase_dom"/>
</dbReference>
<keyword evidence="7 9" id="KW-0902">Two-component regulatory system</keyword>
<dbReference type="GO" id="GO:0000155">
    <property type="term" value="F:phosphorelay sensor kinase activity"/>
    <property type="evidence" value="ECO:0007669"/>
    <property type="project" value="InterPro"/>
</dbReference>
<dbReference type="FunFam" id="3.30.565.10:FF:000006">
    <property type="entry name" value="Sensor histidine kinase WalK"/>
    <property type="match status" value="1"/>
</dbReference>
<dbReference type="HAMAP" id="MF_01837">
    <property type="entry name" value="Kinase_SasA"/>
    <property type="match status" value="1"/>
</dbReference>
<dbReference type="AlphaFoldDB" id="A0A951UN19"/>
<accession>A0A951UN19</accession>
<evidence type="ECO:0000313" key="11">
    <source>
        <dbReference type="EMBL" id="MBW4660035.1"/>
    </source>
</evidence>
<keyword evidence="2 9" id="KW-0597">Phosphoprotein</keyword>
<dbReference type="PANTHER" id="PTHR43547">
    <property type="entry name" value="TWO-COMPONENT HISTIDINE KINASE"/>
    <property type="match status" value="1"/>
</dbReference>
<dbReference type="CDD" id="cd02978">
    <property type="entry name" value="KaiB_like"/>
    <property type="match status" value="1"/>
</dbReference>
<dbReference type="InterPro" id="IPR003661">
    <property type="entry name" value="HisK_dim/P_dom"/>
</dbReference>
<keyword evidence="6 9" id="KW-0067">ATP-binding</keyword>
<evidence type="ECO:0000256" key="8">
    <source>
        <dbReference type="ARBA" id="ARBA00023108"/>
    </source>
</evidence>
<dbReference type="SMART" id="SM01248">
    <property type="entry name" value="KaiB"/>
    <property type="match status" value="1"/>
</dbReference>
<dbReference type="SMART" id="SM00388">
    <property type="entry name" value="HisKA"/>
    <property type="match status" value="1"/>
</dbReference>
<evidence type="ECO:0000256" key="6">
    <source>
        <dbReference type="ARBA" id="ARBA00022840"/>
    </source>
</evidence>
<dbReference type="InterPro" id="IPR036097">
    <property type="entry name" value="HisK_dim/P_sf"/>
</dbReference>
<dbReference type="PANTHER" id="PTHR43547:SF2">
    <property type="entry name" value="HYBRID SIGNAL TRANSDUCTION HISTIDINE KINASE C"/>
    <property type="match status" value="1"/>
</dbReference>
<dbReference type="SUPFAM" id="SSF52833">
    <property type="entry name" value="Thioredoxin-like"/>
    <property type="match status" value="1"/>
</dbReference>
<dbReference type="InterPro" id="IPR011649">
    <property type="entry name" value="KaiB_domain"/>
</dbReference>
<dbReference type="NCBIfam" id="NF006800">
    <property type="entry name" value="PRK09303.1"/>
    <property type="match status" value="1"/>
</dbReference>
<feature type="modified residue" description="Phosphohistidine; by autocatalysis" evidence="9">
    <location>
        <position position="168"/>
    </location>
</feature>
<dbReference type="EC" id="2.7.13.3" evidence="9"/>
<comment type="subunit">
    <text evidence="9">Homooligomerizes. Interacts with KaiC. Participates in the KaiABC clock complex, whose core is composed of a KaiC homohexamer, 6 KaiB and up to 6 KaiA dimers. SasA and KaiB(fs) compete to bind to KaiC.</text>
</comment>
<evidence type="ECO:0000256" key="2">
    <source>
        <dbReference type="ARBA" id="ARBA00022553"/>
    </source>
</evidence>
<dbReference type="Gene3D" id="1.10.287.130">
    <property type="match status" value="1"/>
</dbReference>
<dbReference type="InterPro" id="IPR004358">
    <property type="entry name" value="Sig_transdc_His_kin-like_C"/>
</dbReference>